<keyword evidence="2" id="KW-1133">Transmembrane helix</keyword>
<dbReference type="RefSeq" id="WP_176067982.1">
    <property type="nucleotide sequence ID" value="NZ_JABWMJ010000003.1"/>
</dbReference>
<feature type="transmembrane region" description="Helical" evidence="2">
    <location>
        <begin position="61"/>
        <end position="84"/>
    </location>
</feature>
<accession>A0A7Y6NM60</accession>
<evidence type="ECO:0000313" key="3">
    <source>
        <dbReference type="EMBL" id="NUZ05743.1"/>
    </source>
</evidence>
<comment type="caution">
    <text evidence="3">The sequence shown here is derived from an EMBL/GenBank/DDBJ whole genome shotgun (WGS) entry which is preliminary data.</text>
</comment>
<evidence type="ECO:0000313" key="4">
    <source>
        <dbReference type="Proteomes" id="UP000529637"/>
    </source>
</evidence>
<keyword evidence="2" id="KW-0812">Transmembrane</keyword>
<reference evidence="3 4" key="1">
    <citation type="submission" date="2020-06" db="EMBL/GenBank/DDBJ databases">
        <title>Schlegella sp. ID0723 isolated from air conditioner.</title>
        <authorList>
            <person name="Kim D.Y."/>
            <person name="Kim D.-U."/>
        </authorList>
    </citation>
    <scope>NUCLEOTIDE SEQUENCE [LARGE SCALE GENOMIC DNA]</scope>
    <source>
        <strain evidence="3 4">ID0723</strain>
    </source>
</reference>
<dbReference type="Proteomes" id="UP000529637">
    <property type="component" value="Unassembled WGS sequence"/>
</dbReference>
<evidence type="ECO:0000256" key="1">
    <source>
        <dbReference type="SAM" id="MobiDB-lite"/>
    </source>
</evidence>
<dbReference type="AlphaFoldDB" id="A0A7Y6NM60"/>
<organism evidence="3 4">
    <name type="scientific">Piscinibacter koreensis</name>
    <dbReference type="NCBI Taxonomy" id="2742824"/>
    <lineage>
        <taxon>Bacteria</taxon>
        <taxon>Pseudomonadati</taxon>
        <taxon>Pseudomonadota</taxon>
        <taxon>Betaproteobacteria</taxon>
        <taxon>Burkholderiales</taxon>
        <taxon>Sphaerotilaceae</taxon>
        <taxon>Piscinibacter</taxon>
    </lineage>
</organism>
<dbReference type="EMBL" id="JABWMJ010000003">
    <property type="protein sequence ID" value="NUZ05743.1"/>
    <property type="molecule type" value="Genomic_DNA"/>
</dbReference>
<proteinExistence type="predicted"/>
<feature type="transmembrane region" description="Helical" evidence="2">
    <location>
        <begin position="32"/>
        <end position="55"/>
    </location>
</feature>
<feature type="region of interest" description="Disordered" evidence="1">
    <location>
        <begin position="149"/>
        <end position="174"/>
    </location>
</feature>
<protein>
    <submittedName>
        <fullName evidence="3">Uncharacterized protein</fullName>
    </submittedName>
</protein>
<keyword evidence="2" id="KW-0472">Membrane</keyword>
<keyword evidence="4" id="KW-1185">Reference proteome</keyword>
<sequence length="174" mass="18550">MTTTPHPTADPPRLQALNAQCRKFELACRWQAWSAGASMVVAGAWFLAALASAWFGDADVLLTTGAIGALVFAVGSGLTLLFGWRRRQLFRDIRRRAAGLSRAGLLVYKRADVPRLGAFQRGSAPAGRVVLQLEKLGADGFEALLADRLEPAQPGGTPRPGARDAGRSKTLAAR</sequence>
<gene>
    <name evidence="3" type="ORF">HQN59_08200</name>
</gene>
<name>A0A7Y6NM60_9BURK</name>
<evidence type="ECO:0000256" key="2">
    <source>
        <dbReference type="SAM" id="Phobius"/>
    </source>
</evidence>